<dbReference type="InterPro" id="IPR050852">
    <property type="entry name" value="Queuine_tRNA-ribosyltrfase"/>
</dbReference>
<accession>A0A183IEW6</accession>
<sequence length="373" mass="42259">MKFHILKCSKNNVGKRLCCITEWGSKTDLQLDTPLCMIYTRAGHIPHLTGDALDVTCLIRDSSVWHMSLPTSAWSSFQIDTDTFELLQRQLQVDCFQAFCDADTPPDASATRCRKAVDRTISFASTSLEIGNKLSADVFASIVGGREKFELRRCCRQLAKLPFQGYMFEGFHGYGQLTDFKVSSVANLLQHCLDTLPKELPRFFPGALDPTQVLELVDLGCDLFDSSYAYLLTKKGQALVLDESFPAEPKFHLIDDFDVLCADCTCYTCSGSKYTKAYLNHLMVTHELLGPVLLQMRHGIYPDQPQNTADDDKFIEFYREFLDETKAAHISYSRAWYEKLFKVLILGYAAIFSRIGHKIKTGFVDGLKRLRIK</sequence>
<evidence type="ECO:0000313" key="4">
    <source>
        <dbReference type="WBParaSite" id="SBAD_0000226301-mRNA-1"/>
    </source>
</evidence>
<organism evidence="4">
    <name type="scientific">Soboliphyme baturini</name>
    <dbReference type="NCBI Taxonomy" id="241478"/>
    <lineage>
        <taxon>Eukaryota</taxon>
        <taxon>Metazoa</taxon>
        <taxon>Ecdysozoa</taxon>
        <taxon>Nematoda</taxon>
        <taxon>Enoplea</taxon>
        <taxon>Dorylaimia</taxon>
        <taxon>Dioctophymatida</taxon>
        <taxon>Dioctophymatoidea</taxon>
        <taxon>Soboliphymatidae</taxon>
        <taxon>Soboliphyme</taxon>
    </lineage>
</organism>
<dbReference type="Gene3D" id="3.20.20.105">
    <property type="entry name" value="Queuine tRNA-ribosyltransferase-like"/>
    <property type="match status" value="1"/>
</dbReference>
<reference evidence="4" key="1">
    <citation type="submission" date="2016-06" db="UniProtKB">
        <authorList>
            <consortium name="WormBaseParasite"/>
        </authorList>
    </citation>
    <scope>IDENTIFICATION</scope>
</reference>
<dbReference type="GO" id="GO:0097193">
    <property type="term" value="P:intrinsic apoptotic signaling pathway"/>
    <property type="evidence" value="ECO:0007669"/>
    <property type="project" value="InterPro"/>
</dbReference>
<dbReference type="SUPFAM" id="SSF51713">
    <property type="entry name" value="tRNA-guanine transglycosylase"/>
    <property type="match status" value="1"/>
</dbReference>
<dbReference type="Pfam" id="PF10231">
    <property type="entry name" value="COA8"/>
    <property type="match status" value="1"/>
</dbReference>
<dbReference type="PANTHER" id="PTHR46064">
    <property type="entry name" value="QUEUINE TRNA-RIBOSYLTRANSFERASE ACCESSORY SUBUNIT 2"/>
    <property type="match status" value="1"/>
</dbReference>
<dbReference type="PANTHER" id="PTHR46064:SF1">
    <property type="entry name" value="QUEUINE TRNA-RIBOSYLTRANSFERASE ACCESSORY SUBUNIT 2"/>
    <property type="match status" value="1"/>
</dbReference>
<name>A0A183IEW6_9BILA</name>
<evidence type="ECO:0000313" key="2">
    <source>
        <dbReference type="EMBL" id="VDO96739.1"/>
    </source>
</evidence>
<dbReference type="Pfam" id="PF01702">
    <property type="entry name" value="TGT"/>
    <property type="match status" value="1"/>
</dbReference>
<gene>
    <name evidence="2" type="ORF">SBAD_LOCUS2160</name>
</gene>
<dbReference type="OrthoDB" id="27601at2759"/>
<proteinExistence type="predicted"/>
<dbReference type="InterPro" id="IPR018796">
    <property type="entry name" value="COA8"/>
</dbReference>
<evidence type="ECO:0000259" key="1">
    <source>
        <dbReference type="Pfam" id="PF01702"/>
    </source>
</evidence>
<dbReference type="InterPro" id="IPR036511">
    <property type="entry name" value="TGT-like_sf"/>
</dbReference>
<dbReference type="InterPro" id="IPR002616">
    <property type="entry name" value="tRNA_ribo_trans-like"/>
</dbReference>
<keyword evidence="3" id="KW-1185">Reference proteome</keyword>
<protein>
    <submittedName>
        <fullName evidence="4">TGT domain-containing protein</fullName>
    </submittedName>
</protein>
<feature type="domain" description="tRNA-guanine(15) transglycosylase-like" evidence="1">
    <location>
        <begin position="87"/>
        <end position="296"/>
    </location>
</feature>
<dbReference type="NCBIfam" id="TIGR00449">
    <property type="entry name" value="tgt_general"/>
    <property type="match status" value="1"/>
</dbReference>
<dbReference type="GO" id="GO:0006400">
    <property type="term" value="P:tRNA modification"/>
    <property type="evidence" value="ECO:0007669"/>
    <property type="project" value="InterPro"/>
</dbReference>
<reference evidence="2 3" key="2">
    <citation type="submission" date="2018-11" db="EMBL/GenBank/DDBJ databases">
        <authorList>
            <consortium name="Pathogen Informatics"/>
        </authorList>
    </citation>
    <scope>NUCLEOTIDE SEQUENCE [LARGE SCALE GENOMIC DNA]</scope>
</reference>
<dbReference type="WBParaSite" id="SBAD_0000226301-mRNA-1">
    <property type="protein sequence ID" value="SBAD_0000226301-mRNA-1"/>
    <property type="gene ID" value="SBAD_0000226301"/>
</dbReference>
<evidence type="ECO:0000313" key="3">
    <source>
        <dbReference type="Proteomes" id="UP000270296"/>
    </source>
</evidence>
<dbReference type="EMBL" id="UZAM01007109">
    <property type="protein sequence ID" value="VDO96739.1"/>
    <property type="molecule type" value="Genomic_DNA"/>
</dbReference>
<dbReference type="AlphaFoldDB" id="A0A183IEW6"/>
<dbReference type="Proteomes" id="UP000270296">
    <property type="component" value="Unassembled WGS sequence"/>
</dbReference>